<name>A0A4R4WK54_9ACTN</name>
<feature type="transmembrane region" description="Helical" evidence="2">
    <location>
        <begin position="33"/>
        <end position="51"/>
    </location>
</feature>
<keyword evidence="4" id="KW-1185">Reference proteome</keyword>
<keyword evidence="2" id="KW-0472">Membrane</keyword>
<protein>
    <submittedName>
        <fullName evidence="3">Uncharacterized protein</fullName>
    </submittedName>
</protein>
<dbReference type="RefSeq" id="WP_132512687.1">
    <property type="nucleotide sequence ID" value="NZ_SMKP01000080.1"/>
</dbReference>
<keyword evidence="2" id="KW-0812">Transmembrane</keyword>
<evidence type="ECO:0000256" key="1">
    <source>
        <dbReference type="SAM" id="MobiDB-lite"/>
    </source>
</evidence>
<comment type="caution">
    <text evidence="3">The sequence shown here is derived from an EMBL/GenBank/DDBJ whole genome shotgun (WGS) entry which is preliminary data.</text>
</comment>
<dbReference type="EMBL" id="SMKP01000080">
    <property type="protein sequence ID" value="TDD17867.1"/>
    <property type="molecule type" value="Genomic_DNA"/>
</dbReference>
<keyword evidence="2" id="KW-1133">Transmembrane helix</keyword>
<feature type="region of interest" description="Disordered" evidence="1">
    <location>
        <begin position="116"/>
        <end position="142"/>
    </location>
</feature>
<evidence type="ECO:0000256" key="2">
    <source>
        <dbReference type="SAM" id="Phobius"/>
    </source>
</evidence>
<dbReference type="AlphaFoldDB" id="A0A4R4WK54"/>
<dbReference type="Proteomes" id="UP000294543">
    <property type="component" value="Unassembled WGS sequence"/>
</dbReference>
<evidence type="ECO:0000313" key="4">
    <source>
        <dbReference type="Proteomes" id="UP000294543"/>
    </source>
</evidence>
<reference evidence="3 4" key="1">
    <citation type="submission" date="2019-03" db="EMBL/GenBank/DDBJ databases">
        <title>Draft genome sequences of novel Actinobacteria.</title>
        <authorList>
            <person name="Sahin N."/>
            <person name="Ay H."/>
            <person name="Saygin H."/>
        </authorList>
    </citation>
    <scope>NUCLEOTIDE SEQUENCE [LARGE SCALE GENOMIC DNA]</scope>
    <source>
        <strain evidence="3 4">KC712</strain>
    </source>
</reference>
<organism evidence="3 4">
    <name type="scientific">Nonomuraea diastatica</name>
    <dbReference type="NCBI Taxonomy" id="1848329"/>
    <lineage>
        <taxon>Bacteria</taxon>
        <taxon>Bacillati</taxon>
        <taxon>Actinomycetota</taxon>
        <taxon>Actinomycetes</taxon>
        <taxon>Streptosporangiales</taxon>
        <taxon>Streptosporangiaceae</taxon>
        <taxon>Nonomuraea</taxon>
    </lineage>
</organism>
<feature type="transmembrane region" description="Helical" evidence="2">
    <location>
        <begin position="79"/>
        <end position="98"/>
    </location>
</feature>
<gene>
    <name evidence="3" type="ORF">E1294_26585</name>
</gene>
<sequence length="142" mass="15123">MTEPRTVYVITDAAPRTACPGSANARPVRPAGVLARTAVAVAALLLVSGLVPDVYGLRWWLYGAVFGWLVWPWLPRIRAFAALLFGALDALVAAVLGTRRLVYLAALLRQAVRETRTSARPADDNGAGRNDDDAASPEGDPS</sequence>
<accession>A0A4R4WK54</accession>
<evidence type="ECO:0000313" key="3">
    <source>
        <dbReference type="EMBL" id="TDD17867.1"/>
    </source>
</evidence>
<proteinExistence type="predicted"/>